<evidence type="ECO:0000256" key="7">
    <source>
        <dbReference type="HAMAP-Rule" id="MF_02090"/>
    </source>
</evidence>
<feature type="domain" description="CN hydrolase" evidence="10">
    <location>
        <begin position="1"/>
        <end position="240"/>
    </location>
</feature>
<dbReference type="PANTHER" id="PTHR23090:SF9">
    <property type="entry name" value="GLUTAMINE-DEPENDENT NAD(+) SYNTHETASE"/>
    <property type="match status" value="1"/>
</dbReference>
<dbReference type="Gene3D" id="3.60.110.10">
    <property type="entry name" value="Carbon-nitrogen hydrolase"/>
    <property type="match status" value="1"/>
</dbReference>
<dbReference type="PIRSF" id="PIRSF006630">
    <property type="entry name" value="NADS_GAT"/>
    <property type="match status" value="1"/>
</dbReference>
<dbReference type="RefSeq" id="WP_162084304.1">
    <property type="nucleotide sequence ID" value="NZ_AP021881.1"/>
</dbReference>
<dbReference type="GO" id="GO:0003952">
    <property type="term" value="F:NAD+ synthase (glutamine-hydrolyzing) activity"/>
    <property type="evidence" value="ECO:0007669"/>
    <property type="project" value="UniProtKB-UniRule"/>
</dbReference>
<comment type="function">
    <text evidence="7">Catalyzes the ATP-dependent amidation of deamido-NAD to form NAD. Uses L-glutamine as a nitrogen source.</text>
</comment>
<dbReference type="Pfam" id="PF02540">
    <property type="entry name" value="NAD_synthase"/>
    <property type="match status" value="1"/>
</dbReference>
<dbReference type="GO" id="GO:0005524">
    <property type="term" value="F:ATP binding"/>
    <property type="evidence" value="ECO:0007669"/>
    <property type="project" value="UniProtKB-UniRule"/>
</dbReference>
<evidence type="ECO:0000313" key="12">
    <source>
        <dbReference type="Proteomes" id="UP000463939"/>
    </source>
</evidence>
<dbReference type="InterPro" id="IPR036526">
    <property type="entry name" value="C-N_Hydrolase_sf"/>
</dbReference>
<dbReference type="GO" id="GO:0009435">
    <property type="term" value="P:NAD+ biosynthetic process"/>
    <property type="evidence" value="ECO:0007669"/>
    <property type="project" value="UniProtKB-UniRule"/>
</dbReference>
<protein>
    <recommendedName>
        <fullName evidence="7 8">Glutamine-dependent NAD(+) synthetase</fullName>
        <ecNumber evidence="7 8">6.3.5.1</ecNumber>
    </recommendedName>
    <alternativeName>
        <fullName evidence="7 8">NAD(+) synthase [glutamine-hydrolyzing]</fullName>
    </alternativeName>
</protein>
<keyword evidence="6 7" id="KW-0520">NAD</keyword>
<dbReference type="SUPFAM" id="SSF52402">
    <property type="entry name" value="Adenine nucleotide alpha hydrolases-like"/>
    <property type="match status" value="1"/>
</dbReference>
<comment type="pathway">
    <text evidence="1 7 8">Cofactor biosynthesis; NAD(+) biosynthesis; NAD(+) from deamido-NAD(+) (L-Gln route): step 1/1.</text>
</comment>
<feature type="binding site" evidence="7">
    <location>
        <position position="503"/>
    </location>
    <ligand>
        <name>deamido-NAD(+)</name>
        <dbReference type="ChEBI" id="CHEBI:58437"/>
        <note>ligand shared between two neighboring subunits</note>
    </ligand>
</feature>
<comment type="caution">
    <text evidence="7">Lacks conserved residue(s) required for the propagation of feature annotation.</text>
</comment>
<dbReference type="Proteomes" id="UP000463939">
    <property type="component" value="Chromosome"/>
</dbReference>
<keyword evidence="4 7" id="KW-0547">Nucleotide-binding</keyword>
<dbReference type="PROSITE" id="PS50263">
    <property type="entry name" value="CN_HYDROLASE"/>
    <property type="match status" value="1"/>
</dbReference>
<evidence type="ECO:0000256" key="1">
    <source>
        <dbReference type="ARBA" id="ARBA00005188"/>
    </source>
</evidence>
<dbReference type="CDD" id="cd00553">
    <property type="entry name" value="NAD_synthase"/>
    <property type="match status" value="1"/>
</dbReference>
<dbReference type="UniPathway" id="UPA00253">
    <property type="reaction ID" value="UER00334"/>
</dbReference>
<sequence>MKIALAQFNACVGDIAGNTAKIIDALTEAKLERADMVLTPELALSGYPPEDLLFREDFHLQIDAALVELKCATKGITLVVGHPAEADGHLYNAASVIRDGKVIATYRKQSLPNHTVFDEVRYFTAGTDACVFEQGGVKFGVNICADVWHDAAPYCAADAGAEVLLVLNASPFHIDKLSERHAVVRERIAENNFAVLYCNLVGGQDELVFDGGSFAMDANGKLTQQCPAMVEDVYYVMLDGVSPTASTIAPELSMHASVYQALVLGLRDYVRKNGFPGVLLGLSGGIDSALTLAIAVDALGVDKIHAVMMPSEFTADISVTDSREMVAGLGVEYSELAINPVYQQFLESLKASFAGKPFDLTEENLQARVRGTLLMALSNKFGKLVITTGNKSEMAVGYATLYGDMAGGFAVLRDVPKTLVYQLSEYRNQISPIIPQRIIDRPPSAELRPDQTDQDSLPEYAILDTIIERYVEQDDSIADMIAAGLDANDVIRVVRMIDRSEYKRRQAAVGTRITSRAFGKDRRYPITNRFNPDRMMK</sequence>
<comment type="similarity">
    <text evidence="2 7 8">In the C-terminal section; belongs to the NAD synthetase family.</text>
</comment>
<dbReference type="EC" id="6.3.5.1" evidence="7 8"/>
<evidence type="ECO:0000256" key="4">
    <source>
        <dbReference type="ARBA" id="ARBA00022741"/>
    </source>
</evidence>
<feature type="binding site" evidence="7">
    <location>
        <position position="364"/>
    </location>
    <ligand>
        <name>deamido-NAD(+)</name>
        <dbReference type="ChEBI" id="CHEBI:58437"/>
        <note>ligand shared between two neighboring subunits</note>
    </ligand>
</feature>
<evidence type="ECO:0000259" key="10">
    <source>
        <dbReference type="PROSITE" id="PS50263"/>
    </source>
</evidence>
<dbReference type="Pfam" id="PF00795">
    <property type="entry name" value="CN_hydrolase"/>
    <property type="match status" value="1"/>
</dbReference>
<evidence type="ECO:0000256" key="3">
    <source>
        <dbReference type="ARBA" id="ARBA00022598"/>
    </source>
</evidence>
<comment type="similarity">
    <text evidence="9">Belongs to the NAD synthetase family.</text>
</comment>
<dbReference type="InterPro" id="IPR022310">
    <property type="entry name" value="NAD/GMP_synthase"/>
</dbReference>
<feature type="binding site" evidence="7">
    <location>
        <position position="393"/>
    </location>
    <ligand>
        <name>deamido-NAD(+)</name>
        <dbReference type="ChEBI" id="CHEBI:58437"/>
        <note>ligand shared between two neighboring subunits</note>
    </ligand>
</feature>
<dbReference type="HAMAP" id="MF_02090">
    <property type="entry name" value="NadE_glutamine_dep"/>
    <property type="match status" value="1"/>
</dbReference>
<dbReference type="KEGG" id="sniv:SFSGTM_10700"/>
<evidence type="ECO:0000256" key="9">
    <source>
        <dbReference type="RuleBase" id="RU003811"/>
    </source>
</evidence>
<feature type="binding site" evidence="7">
    <location>
        <begin position="281"/>
        <end position="288"/>
    </location>
    <ligand>
        <name>ATP</name>
        <dbReference type="ChEBI" id="CHEBI:30616"/>
    </ligand>
</feature>
<dbReference type="GO" id="GO:0008795">
    <property type="term" value="F:NAD+ synthase activity"/>
    <property type="evidence" value="ECO:0007669"/>
    <property type="project" value="UniProtKB-UniRule"/>
</dbReference>
<dbReference type="InterPro" id="IPR014445">
    <property type="entry name" value="Gln-dep_NAD_synthase"/>
</dbReference>
<comment type="catalytic activity">
    <reaction evidence="7 8">
        <text>deamido-NAD(+) + L-glutamine + ATP + H2O = L-glutamate + AMP + diphosphate + NAD(+) + H(+)</text>
        <dbReference type="Rhea" id="RHEA:24384"/>
        <dbReference type="ChEBI" id="CHEBI:15377"/>
        <dbReference type="ChEBI" id="CHEBI:15378"/>
        <dbReference type="ChEBI" id="CHEBI:29985"/>
        <dbReference type="ChEBI" id="CHEBI:30616"/>
        <dbReference type="ChEBI" id="CHEBI:33019"/>
        <dbReference type="ChEBI" id="CHEBI:57540"/>
        <dbReference type="ChEBI" id="CHEBI:58359"/>
        <dbReference type="ChEBI" id="CHEBI:58437"/>
        <dbReference type="ChEBI" id="CHEBI:456215"/>
        <dbReference type="EC" id="6.3.5.1"/>
    </reaction>
</comment>
<evidence type="ECO:0000256" key="6">
    <source>
        <dbReference type="ARBA" id="ARBA00023027"/>
    </source>
</evidence>
<dbReference type="GO" id="GO:0005737">
    <property type="term" value="C:cytoplasm"/>
    <property type="evidence" value="ECO:0007669"/>
    <property type="project" value="InterPro"/>
</dbReference>
<feature type="binding site" evidence="7">
    <location>
        <position position="388"/>
    </location>
    <ligand>
        <name>ATP</name>
        <dbReference type="ChEBI" id="CHEBI:30616"/>
    </ligand>
</feature>
<dbReference type="NCBIfam" id="TIGR00552">
    <property type="entry name" value="nadE"/>
    <property type="match status" value="1"/>
</dbReference>
<feature type="active site" description="For glutaminase activity" evidence="7">
    <location>
        <position position="108"/>
    </location>
</feature>
<feature type="active site" description="Proton acceptor; for glutaminase activity" evidence="7">
    <location>
        <position position="41"/>
    </location>
</feature>
<gene>
    <name evidence="7" type="primary">nadE</name>
    <name evidence="11" type="ORF">SFSGTM_10700</name>
</gene>
<keyword evidence="3 7" id="KW-0436">Ligase</keyword>
<name>A0A809S8P6_9PROT</name>
<dbReference type="CDD" id="cd07570">
    <property type="entry name" value="GAT_Gln-NAD-synth"/>
    <property type="match status" value="1"/>
</dbReference>
<dbReference type="InterPro" id="IPR014729">
    <property type="entry name" value="Rossmann-like_a/b/a_fold"/>
</dbReference>
<feature type="active site" description="Nucleophile; for glutaminase activity" evidence="7">
    <location>
        <position position="144"/>
    </location>
</feature>
<dbReference type="EMBL" id="AP021881">
    <property type="protein sequence ID" value="BBP00362.1"/>
    <property type="molecule type" value="Genomic_DNA"/>
</dbReference>
<evidence type="ECO:0000256" key="5">
    <source>
        <dbReference type="ARBA" id="ARBA00022840"/>
    </source>
</evidence>
<dbReference type="InterPro" id="IPR003010">
    <property type="entry name" value="C-N_Hydrolase"/>
</dbReference>
<keyword evidence="12" id="KW-1185">Reference proteome</keyword>
<feature type="binding site" evidence="7">
    <location>
        <position position="170"/>
    </location>
    <ligand>
        <name>L-glutamine</name>
        <dbReference type="ChEBI" id="CHEBI:58359"/>
    </ligand>
</feature>
<dbReference type="GO" id="GO:0004359">
    <property type="term" value="F:glutaminase activity"/>
    <property type="evidence" value="ECO:0007669"/>
    <property type="project" value="InterPro"/>
</dbReference>
<reference evidence="12" key="1">
    <citation type="submission" date="2019-11" db="EMBL/GenBank/DDBJ databases">
        <title>Isolation and characterization of a novel species in the genus Sulfuriferula.</title>
        <authorList>
            <person name="Mochizuki J."/>
            <person name="Kojima H."/>
            <person name="Fukui M."/>
        </authorList>
    </citation>
    <scope>NUCLEOTIDE SEQUENCE [LARGE SCALE GENOMIC DNA]</scope>
    <source>
        <strain evidence="12">SGTM</strain>
    </source>
</reference>
<proteinExistence type="inferred from homology"/>
<dbReference type="SUPFAM" id="SSF56317">
    <property type="entry name" value="Carbon-nitrogen hydrolase"/>
    <property type="match status" value="1"/>
</dbReference>
<accession>A0A809S8P6</accession>
<evidence type="ECO:0000313" key="11">
    <source>
        <dbReference type="EMBL" id="BBP00362.1"/>
    </source>
</evidence>
<dbReference type="PANTHER" id="PTHR23090">
    <property type="entry name" value="NH 3 /GLUTAMINE-DEPENDENT NAD + SYNTHETASE"/>
    <property type="match status" value="1"/>
</dbReference>
<dbReference type="NCBIfam" id="NF010588">
    <property type="entry name" value="PRK13981.1"/>
    <property type="match status" value="1"/>
</dbReference>
<feature type="binding site" evidence="7">
    <location>
        <position position="176"/>
    </location>
    <ligand>
        <name>L-glutamine</name>
        <dbReference type="ChEBI" id="CHEBI:58359"/>
    </ligand>
</feature>
<dbReference type="InterPro" id="IPR003694">
    <property type="entry name" value="NAD_synthase"/>
</dbReference>
<organism evidence="11 12">
    <name type="scientific">Sulfuriferula nivalis</name>
    <dbReference type="NCBI Taxonomy" id="2675298"/>
    <lineage>
        <taxon>Bacteria</taxon>
        <taxon>Pseudomonadati</taxon>
        <taxon>Pseudomonadota</taxon>
        <taxon>Betaproteobacteria</taxon>
        <taxon>Nitrosomonadales</taxon>
        <taxon>Sulfuricellaceae</taxon>
        <taxon>Sulfuriferula</taxon>
    </lineage>
</organism>
<dbReference type="FunFam" id="3.40.50.620:FF:000106">
    <property type="entry name" value="Glutamine-dependent NAD(+) synthetase"/>
    <property type="match status" value="1"/>
</dbReference>
<evidence type="ECO:0000256" key="8">
    <source>
        <dbReference type="PIRNR" id="PIRNR006630"/>
    </source>
</evidence>
<evidence type="ECO:0000256" key="2">
    <source>
        <dbReference type="ARBA" id="ARBA00007145"/>
    </source>
</evidence>
<dbReference type="Gene3D" id="3.40.50.620">
    <property type="entry name" value="HUPs"/>
    <property type="match status" value="1"/>
</dbReference>
<dbReference type="AlphaFoldDB" id="A0A809S8P6"/>
<keyword evidence="5 7" id="KW-0067">ATP-binding</keyword>